<evidence type="ECO:0000313" key="3">
    <source>
        <dbReference type="EMBL" id="CAJ0961919.1"/>
    </source>
</evidence>
<comment type="function">
    <text evidence="1">Phosphorylase b kinase catalyzes the phosphorylation of serine in certain substrates, including troponin I.</text>
</comment>
<reference evidence="3" key="1">
    <citation type="submission" date="2023-07" db="EMBL/GenBank/DDBJ databases">
        <authorList>
            <person name="Stuckert A."/>
        </authorList>
    </citation>
    <scope>NUCLEOTIDE SEQUENCE</scope>
</reference>
<dbReference type="EMBL" id="CAUEEQ010053724">
    <property type="protein sequence ID" value="CAJ0961919.1"/>
    <property type="molecule type" value="Genomic_DNA"/>
</dbReference>
<feature type="domain" description="GH15-like" evidence="2">
    <location>
        <begin position="162"/>
        <end position="278"/>
    </location>
</feature>
<name>A0ABN9MA35_9NEOB</name>
<keyword evidence="1" id="KW-0472">Membrane</keyword>
<dbReference type="InterPro" id="IPR011613">
    <property type="entry name" value="GH15-like"/>
</dbReference>
<evidence type="ECO:0000259" key="2">
    <source>
        <dbReference type="Pfam" id="PF00723"/>
    </source>
</evidence>
<protein>
    <recommendedName>
        <fullName evidence="1">Phosphorylase b kinase regulatory subunit</fullName>
    </recommendedName>
</protein>
<dbReference type="InterPro" id="IPR008734">
    <property type="entry name" value="PHK_A/B_su"/>
</dbReference>
<keyword evidence="1" id="KW-0321">Glycogen metabolism</keyword>
<sequence length="426" mass="47439">MNMLLHPYGSGVHIHNFNERFHVTAEQGKSCGTEDRGTGRGSIGTSVSLLVRAAYTHGYLCPPMKAPRKRFYDSSLFLPAKNLSGHRKSLNLLEVPQPHKPKAKETELNLPKDTHGNLDCEKLVEQLKDCPTLQDQADILYILCVIKGLDWDTNLNGQCGVTVHCLLSELYGKAGDNREWGLIRYISGLLRKRVEVLAEACTDILSHQKQLTVGLPPEPREKTITAPLPPDELAHLIYEASGQDISIAVLTQEIMLYLAMYVRSQPSLFAEMLRLRIGLIIQVMATELARSLNCSVRPIESSVTSPAISIHEMGHTGATKTERTGINRLRSEMKQELEEQRHWARLHAVETCCEVKIQKSHQNGGRSVSQYGTFLIGRSQQAATNQTLDTVDVTYLRTLAPDISSGHYLRTLAPDKATEVGTNCRK</sequence>
<dbReference type="PANTHER" id="PTHR10749:SF5">
    <property type="entry name" value="PHOSPHORYLASE B KINASE REGULATORY SUBUNIT ALPHA, LIVER ISOFORM"/>
    <property type="match status" value="1"/>
</dbReference>
<keyword evidence="1" id="KW-1003">Cell membrane</keyword>
<proteinExistence type="inferred from homology"/>
<evidence type="ECO:0000256" key="1">
    <source>
        <dbReference type="RuleBase" id="RU364123"/>
    </source>
</evidence>
<comment type="caution">
    <text evidence="3">The sequence shown here is derived from an EMBL/GenBank/DDBJ whole genome shotgun (WGS) entry which is preliminary data.</text>
</comment>
<dbReference type="Pfam" id="PF00723">
    <property type="entry name" value="Glyco_hydro_15"/>
    <property type="match status" value="1"/>
</dbReference>
<organism evidence="3 4">
    <name type="scientific">Ranitomeya imitator</name>
    <name type="common">mimic poison frog</name>
    <dbReference type="NCBI Taxonomy" id="111125"/>
    <lineage>
        <taxon>Eukaryota</taxon>
        <taxon>Metazoa</taxon>
        <taxon>Chordata</taxon>
        <taxon>Craniata</taxon>
        <taxon>Vertebrata</taxon>
        <taxon>Euteleostomi</taxon>
        <taxon>Amphibia</taxon>
        <taxon>Batrachia</taxon>
        <taxon>Anura</taxon>
        <taxon>Neobatrachia</taxon>
        <taxon>Hyloidea</taxon>
        <taxon>Dendrobatidae</taxon>
        <taxon>Dendrobatinae</taxon>
        <taxon>Ranitomeya</taxon>
    </lineage>
</organism>
<gene>
    <name evidence="3" type="ORF">RIMI_LOCUS17976637</name>
</gene>
<keyword evidence="4" id="KW-1185">Reference proteome</keyword>
<evidence type="ECO:0000313" key="4">
    <source>
        <dbReference type="Proteomes" id="UP001176940"/>
    </source>
</evidence>
<comment type="pathway">
    <text evidence="1">Glycan biosynthesis; glycogen metabolism.</text>
</comment>
<keyword evidence="1" id="KW-0449">Lipoprotein</keyword>
<keyword evidence="1" id="KW-0636">Prenylation</keyword>
<keyword evidence="1" id="KW-0119">Carbohydrate metabolism</keyword>
<keyword evidence="1" id="KW-0112">Calmodulin-binding</keyword>
<dbReference type="Proteomes" id="UP001176940">
    <property type="component" value="Unassembled WGS sequence"/>
</dbReference>
<accession>A0ABN9MA35</accession>
<comment type="similarity">
    <text evidence="1">Belongs to the phosphorylase b kinase regulatory chain family.</text>
</comment>
<comment type="subcellular location">
    <subcellularLocation>
        <location evidence="1">Cell membrane</location>
        <topology evidence="1">Lipid-anchor</topology>
        <orientation evidence="1">Cytoplasmic side</orientation>
    </subcellularLocation>
</comment>
<dbReference type="PANTHER" id="PTHR10749">
    <property type="entry name" value="PHOSPHORYLASE B KINASE REGULATORY SUBUNIT"/>
    <property type="match status" value="1"/>
</dbReference>